<comment type="caution">
    <text evidence="1">The sequence shown here is derived from an EMBL/GenBank/DDBJ whole genome shotgun (WGS) entry which is preliminary data.</text>
</comment>
<dbReference type="EMBL" id="JAIKTU010000004">
    <property type="protein sequence ID" value="MBY0755057.1"/>
    <property type="molecule type" value="Genomic_DNA"/>
</dbReference>
<proteinExistence type="predicted"/>
<gene>
    <name evidence="1" type="ORF">K5V21_06270</name>
</gene>
<sequence>MKKYVLEEFKDKFSEIGSRIEIGEHPMLGGIIKEWTQLGVTMIELSEGDKPVNVSLSTNNIPIWGGIDFGRESFELPGYIIGKDLCVQGIEGKMNLESVSTEELVSELIKRIPLNVEKAEEFIRQCSRPIGKFLSMNPAMYLNAYVYPNEVKLNRVRLTESPIGSMLCMKF</sequence>
<name>A0ABS7KWV7_CLOSR</name>
<organism evidence="1 2">
    <name type="scientific">Clostridium sardiniense</name>
    <name type="common">Clostridium absonum</name>
    <dbReference type="NCBI Taxonomy" id="29369"/>
    <lineage>
        <taxon>Bacteria</taxon>
        <taxon>Bacillati</taxon>
        <taxon>Bacillota</taxon>
        <taxon>Clostridia</taxon>
        <taxon>Eubacteriales</taxon>
        <taxon>Clostridiaceae</taxon>
        <taxon>Clostridium</taxon>
    </lineage>
</organism>
<protein>
    <submittedName>
        <fullName evidence="1">Uncharacterized protein</fullName>
    </submittedName>
</protein>
<keyword evidence="2" id="KW-1185">Reference proteome</keyword>
<reference evidence="1 2" key="1">
    <citation type="journal article" date="2021" name="Cell Host Microbe">
        <title>in vivo commensal control of Clostridioides difficile virulence.</title>
        <authorList>
            <person name="Girinathan B.P."/>
            <person name="Dibenedetto N."/>
            <person name="Worley J.N."/>
            <person name="Peltier J."/>
            <person name="Arrieta-Ortiz M.L."/>
            <person name="Rupa Christinal Immanuel S."/>
            <person name="Lavin R."/>
            <person name="Delaney M.L."/>
            <person name="Cummins C."/>
            <person name="Hoffmann M."/>
            <person name="Luo Y."/>
            <person name="Gonzalez-Escalona N."/>
            <person name="Allard M."/>
            <person name="Onderdonk A.B."/>
            <person name="Gerber G.K."/>
            <person name="Sonenshein A.L."/>
            <person name="Baliga N."/>
            <person name="Dupuy B."/>
            <person name="Bry L."/>
        </authorList>
    </citation>
    <scope>NUCLEOTIDE SEQUENCE [LARGE SCALE GENOMIC DNA]</scope>
    <source>
        <strain evidence="1 2">DSM 599</strain>
    </source>
</reference>
<dbReference type="RefSeq" id="WP_221860030.1">
    <property type="nucleotide sequence ID" value="NZ_JAIKTU010000004.1"/>
</dbReference>
<accession>A0ABS7KWV7</accession>
<evidence type="ECO:0000313" key="2">
    <source>
        <dbReference type="Proteomes" id="UP001299068"/>
    </source>
</evidence>
<evidence type="ECO:0000313" key="1">
    <source>
        <dbReference type="EMBL" id="MBY0755057.1"/>
    </source>
</evidence>
<dbReference type="Proteomes" id="UP001299068">
    <property type="component" value="Unassembled WGS sequence"/>
</dbReference>